<proteinExistence type="predicted"/>
<gene>
    <name evidence="1" type="ORF">Helico6505_0140</name>
</gene>
<name>A0A650EL63_9HELI</name>
<sequence>MCIVLLGIISVVCGYILLDLSKNLALQQKINDQHYRIALLKLENIMQTALAESISIDNKPLDSVFSQGQLYFISFDRQKIFGGGDKTFTQAQIQNGILMPAVSLSIDSHSDSTLSFKTLYGWHQNQKLYLISDTPSALSLEERFFAPNPKDIYTITHINTNTLTLDHTPEHTPRIALPLDSQPHKIEFKDRILWLDDTPIALNVSSFSITPHIFTLGENTQSFLEFTLCYPFHQTSLCESGGIWLESIVDWL</sequence>
<reference evidence="1" key="1">
    <citation type="journal article" date="2020" name="J. ISSAAS">
        <title>Lactobacilli and other gastrointestinal microbiota of Peromyscus leucopus, reservoir host for agents of Lyme disease and other zoonoses in North America.</title>
        <authorList>
            <person name="Milovic A."/>
            <person name="Bassam K."/>
            <person name="Shao H."/>
            <person name="Chatzistamou I."/>
            <person name="Tufts D.M."/>
            <person name="Diuk-Wasser M."/>
            <person name="Barbour A.G."/>
        </authorList>
    </citation>
    <scope>NUCLEOTIDE SEQUENCE</scope>
    <source>
        <strain evidence="1">LL4</strain>
    </source>
</reference>
<accession>A0A650EL63</accession>
<dbReference type="AlphaFoldDB" id="A0A650EL63"/>
<evidence type="ECO:0000313" key="1">
    <source>
        <dbReference type="EMBL" id="QGT50182.1"/>
    </source>
</evidence>
<organism evidence="1">
    <name type="scientific">uncultured Helicobacter sp</name>
    <dbReference type="NCBI Taxonomy" id="175537"/>
    <lineage>
        <taxon>Bacteria</taxon>
        <taxon>Pseudomonadati</taxon>
        <taxon>Campylobacterota</taxon>
        <taxon>Epsilonproteobacteria</taxon>
        <taxon>Campylobacterales</taxon>
        <taxon>Helicobacteraceae</taxon>
        <taxon>Helicobacter</taxon>
        <taxon>environmental samples</taxon>
    </lineage>
</organism>
<dbReference type="EMBL" id="MN577568">
    <property type="protein sequence ID" value="QGT50182.1"/>
    <property type="molecule type" value="Genomic_DNA"/>
</dbReference>
<protein>
    <submittedName>
        <fullName evidence="1">Uncharacterized protein</fullName>
    </submittedName>
</protein>